<dbReference type="PANTHER" id="PTHR43685:SF2">
    <property type="entry name" value="GLYCOSYLTRANSFERASE 2-LIKE DOMAIN-CONTAINING PROTEIN"/>
    <property type="match status" value="1"/>
</dbReference>
<comment type="caution">
    <text evidence="2">The sequence shown here is derived from an EMBL/GenBank/DDBJ whole genome shotgun (WGS) entry which is preliminary data.</text>
</comment>
<dbReference type="SUPFAM" id="SSF53448">
    <property type="entry name" value="Nucleotide-diphospho-sugar transferases"/>
    <property type="match status" value="1"/>
</dbReference>
<evidence type="ECO:0000313" key="3">
    <source>
        <dbReference type="Proteomes" id="UP000597761"/>
    </source>
</evidence>
<reference evidence="3" key="1">
    <citation type="journal article" date="2019" name="Int. J. Syst. Evol. Microbiol.">
        <title>The Global Catalogue of Microorganisms (GCM) 10K type strain sequencing project: providing services to taxonomists for standard genome sequencing and annotation.</title>
        <authorList>
            <consortium name="The Broad Institute Genomics Platform"/>
            <consortium name="The Broad Institute Genome Sequencing Center for Infectious Disease"/>
            <person name="Wu L."/>
            <person name="Ma J."/>
        </authorList>
    </citation>
    <scope>NUCLEOTIDE SEQUENCE [LARGE SCALE GENOMIC DNA]</scope>
    <source>
        <strain evidence="3">CGMCC 1.15480</strain>
    </source>
</reference>
<dbReference type="InterPro" id="IPR029044">
    <property type="entry name" value="Nucleotide-diphossugar_trans"/>
</dbReference>
<sequence length="256" mass="27325">MRADLTPTSTAVPVTVSVVIPVKDDAVALAACLDALAHQTRRADEIVVVDNNSTDDSAALARAAGARVVPCATPGIPAASATGYDAAAGDLILRLDADCVPGPTWVATVVAALDRHPEVGAVTGHARFIDGPPRLRGPLAVAYLGAYALATGAALGHPPLFGSNLGMRRAAWEDVRASVHRDDPLLHDDLDLSFHLGERHRIRYLPGASMGMSMRPFRSGRSFAHRMRRGMRTVTVHWPHDLQPARSWRLARPLGR</sequence>
<protein>
    <submittedName>
        <fullName evidence="2">Glycosyl hydrolase</fullName>
    </submittedName>
</protein>
<name>A0ABQ1NXA1_9MICC</name>
<proteinExistence type="predicted"/>
<organism evidence="2 3">
    <name type="scientific">Tersicoccus solisilvae</name>
    <dbReference type="NCBI Taxonomy" id="1882339"/>
    <lineage>
        <taxon>Bacteria</taxon>
        <taxon>Bacillati</taxon>
        <taxon>Actinomycetota</taxon>
        <taxon>Actinomycetes</taxon>
        <taxon>Micrococcales</taxon>
        <taxon>Micrococcaceae</taxon>
        <taxon>Tersicoccus</taxon>
    </lineage>
</organism>
<evidence type="ECO:0000313" key="2">
    <source>
        <dbReference type="EMBL" id="GGC82343.1"/>
    </source>
</evidence>
<feature type="domain" description="Glycosyltransferase 2-like" evidence="1">
    <location>
        <begin position="17"/>
        <end position="170"/>
    </location>
</feature>
<dbReference type="CDD" id="cd00761">
    <property type="entry name" value="Glyco_tranf_GTA_type"/>
    <property type="match status" value="1"/>
</dbReference>
<keyword evidence="2" id="KW-0378">Hydrolase</keyword>
<evidence type="ECO:0000259" key="1">
    <source>
        <dbReference type="Pfam" id="PF00535"/>
    </source>
</evidence>
<dbReference type="EMBL" id="BMJI01000002">
    <property type="protein sequence ID" value="GGC82343.1"/>
    <property type="molecule type" value="Genomic_DNA"/>
</dbReference>
<keyword evidence="3" id="KW-1185">Reference proteome</keyword>
<dbReference type="PANTHER" id="PTHR43685">
    <property type="entry name" value="GLYCOSYLTRANSFERASE"/>
    <property type="match status" value="1"/>
</dbReference>
<dbReference type="GO" id="GO:0016787">
    <property type="term" value="F:hydrolase activity"/>
    <property type="evidence" value="ECO:0007669"/>
    <property type="project" value="UniProtKB-KW"/>
</dbReference>
<dbReference type="Pfam" id="PF00535">
    <property type="entry name" value="Glycos_transf_2"/>
    <property type="match status" value="1"/>
</dbReference>
<dbReference type="InterPro" id="IPR001173">
    <property type="entry name" value="Glyco_trans_2-like"/>
</dbReference>
<dbReference type="RefSeq" id="WP_229659736.1">
    <property type="nucleotide sequence ID" value="NZ_BMJI01000002.1"/>
</dbReference>
<dbReference type="InterPro" id="IPR050834">
    <property type="entry name" value="Glycosyltransf_2"/>
</dbReference>
<dbReference type="Gene3D" id="3.90.550.10">
    <property type="entry name" value="Spore Coat Polysaccharide Biosynthesis Protein SpsA, Chain A"/>
    <property type="match status" value="1"/>
</dbReference>
<accession>A0ABQ1NXA1</accession>
<gene>
    <name evidence="2" type="ORF">GCM10011512_06340</name>
</gene>
<dbReference type="Proteomes" id="UP000597761">
    <property type="component" value="Unassembled WGS sequence"/>
</dbReference>